<feature type="compositionally biased region" description="Polar residues" evidence="8">
    <location>
        <begin position="364"/>
        <end position="383"/>
    </location>
</feature>
<comment type="similarity">
    <text evidence="2">Belongs to the methyltransferase superfamily. Trimethylguanosine synthase family.</text>
</comment>
<feature type="region of interest" description="Disordered" evidence="8">
    <location>
        <begin position="287"/>
        <end position="306"/>
    </location>
</feature>
<dbReference type="OrthoDB" id="194443at2759"/>
<reference evidence="9 10" key="1">
    <citation type="submission" date="2019-09" db="EMBL/GenBank/DDBJ databases">
        <title>Bird 10,000 Genomes (B10K) Project - Family phase.</title>
        <authorList>
            <person name="Zhang G."/>
        </authorList>
    </citation>
    <scope>NUCLEOTIDE SEQUENCE [LARGE SCALE GENOMIC DNA]</scope>
    <source>
        <strain evidence="9">B10K-DU-029-75</strain>
    </source>
</reference>
<comment type="catalytic activity">
    <reaction evidence="3">
        <text>a 5'-end (N(2),N(7)-dimethyl 5'-triphosphoguanosine)-ribonucleoside in snoRNA + S-adenosyl-L-methionine = a 5'-end (N(2),N(2),N(7)-trimethyl 5'-triphosphoguanosine)-ribonucleoside in snoRNA + S-adenosyl-L-homocysteine + H(+)</text>
        <dbReference type="Rhea" id="RHEA:78507"/>
        <dbReference type="Rhea" id="RHEA-COMP:19088"/>
        <dbReference type="Rhea" id="RHEA-COMP:19090"/>
        <dbReference type="ChEBI" id="CHEBI:15378"/>
        <dbReference type="ChEBI" id="CHEBI:57856"/>
        <dbReference type="ChEBI" id="CHEBI:59789"/>
        <dbReference type="ChEBI" id="CHEBI:167623"/>
        <dbReference type="ChEBI" id="CHEBI:172880"/>
    </reaction>
    <physiologicalReaction direction="left-to-right" evidence="3">
        <dbReference type="Rhea" id="RHEA:78508"/>
    </physiologicalReaction>
</comment>
<feature type="region of interest" description="Disordered" evidence="8">
    <location>
        <begin position="327"/>
        <end position="383"/>
    </location>
</feature>
<dbReference type="InterPro" id="IPR019012">
    <property type="entry name" value="RNA_cap_Gua-N2-MeTrfase"/>
</dbReference>
<dbReference type="PANTHER" id="PTHR14741:SF32">
    <property type="entry name" value="TRIMETHYLGUANOSINE SYNTHASE"/>
    <property type="match status" value="1"/>
</dbReference>
<evidence type="ECO:0000256" key="8">
    <source>
        <dbReference type="SAM" id="MobiDB-lite"/>
    </source>
</evidence>
<proteinExistence type="inferred from homology"/>
<dbReference type="CDD" id="cd02440">
    <property type="entry name" value="AdoMet_MTases"/>
    <property type="match status" value="1"/>
</dbReference>
<dbReference type="GO" id="GO:0071164">
    <property type="term" value="F:RNA cap trimethylguanosine synthase activity"/>
    <property type="evidence" value="ECO:0007669"/>
    <property type="project" value="TreeGrafter"/>
</dbReference>
<dbReference type="SUPFAM" id="SSF53335">
    <property type="entry name" value="S-adenosyl-L-methionine-dependent methyltransferases"/>
    <property type="match status" value="1"/>
</dbReference>
<comment type="caution">
    <text evidence="9">The sequence shown here is derived from an EMBL/GenBank/DDBJ whole genome shotgun (WGS) entry which is preliminary data.</text>
</comment>
<dbReference type="InterPro" id="IPR029063">
    <property type="entry name" value="SAM-dependent_MTases_sf"/>
</dbReference>
<comment type="catalytic activity">
    <reaction evidence="4">
        <text>a 5'-end (N(7)-methyl 5'-triphosphoguanosine)-ribonucleoside in snoRNA + S-adenosyl-L-methionine = a 5'-end (N(2),N(7)-dimethyl 5'-triphosphoguanosine)-ribonucleoside in snoRNA + S-adenosyl-L-homocysteine + H(+)</text>
        <dbReference type="Rhea" id="RHEA:78475"/>
        <dbReference type="Rhea" id="RHEA-COMP:19086"/>
        <dbReference type="Rhea" id="RHEA-COMP:19088"/>
        <dbReference type="ChEBI" id="CHEBI:15378"/>
        <dbReference type="ChEBI" id="CHEBI:57856"/>
        <dbReference type="ChEBI" id="CHEBI:59789"/>
        <dbReference type="ChEBI" id="CHEBI:156461"/>
        <dbReference type="ChEBI" id="CHEBI:172880"/>
    </reaction>
    <physiologicalReaction direction="left-to-right" evidence="4">
        <dbReference type="Rhea" id="RHEA:78476"/>
    </physiologicalReaction>
</comment>
<protein>
    <recommendedName>
        <fullName evidence="1">Trimethylguanosine synthase</fullName>
    </recommendedName>
    <alternativeName>
        <fullName evidence="7">Cap-specific guanine-N(2) methyltransferase</fullName>
    </alternativeName>
</protein>
<evidence type="ECO:0000256" key="3">
    <source>
        <dbReference type="ARBA" id="ARBA00047418"/>
    </source>
</evidence>
<evidence type="ECO:0000256" key="6">
    <source>
        <dbReference type="ARBA" id="ARBA00049075"/>
    </source>
</evidence>
<feature type="non-terminal residue" evidence="9">
    <location>
        <position position="766"/>
    </location>
</feature>
<evidence type="ECO:0000313" key="9">
    <source>
        <dbReference type="EMBL" id="NWX30105.1"/>
    </source>
</evidence>
<dbReference type="EMBL" id="VZRX01008865">
    <property type="protein sequence ID" value="NWX30105.1"/>
    <property type="molecule type" value="Genomic_DNA"/>
</dbReference>
<evidence type="ECO:0000256" key="1">
    <source>
        <dbReference type="ARBA" id="ARBA00018517"/>
    </source>
</evidence>
<dbReference type="Gene3D" id="3.40.50.150">
    <property type="entry name" value="Vaccinia Virus protein VP39"/>
    <property type="match status" value="1"/>
</dbReference>
<dbReference type="AlphaFoldDB" id="A0A7K6V7G5"/>
<comment type="catalytic activity">
    <reaction evidence="6">
        <text>a 5'-end (N(7)-methyl 5'-triphosphoguanosine)-ribonucleoside in snRNA + S-adenosyl-L-methionine = a 5'-end (N(2),N(7)-dimethyl 5'-triphosphoguanosine)-ribonucleoside in snRNA + S-adenosyl-L-homocysteine + H(+)</text>
        <dbReference type="Rhea" id="RHEA:78471"/>
        <dbReference type="Rhea" id="RHEA-COMP:19085"/>
        <dbReference type="Rhea" id="RHEA-COMP:19087"/>
        <dbReference type="ChEBI" id="CHEBI:15378"/>
        <dbReference type="ChEBI" id="CHEBI:57856"/>
        <dbReference type="ChEBI" id="CHEBI:59789"/>
        <dbReference type="ChEBI" id="CHEBI:156461"/>
        <dbReference type="ChEBI" id="CHEBI:172880"/>
    </reaction>
    <physiologicalReaction direction="left-to-right" evidence="6">
        <dbReference type="Rhea" id="RHEA:78472"/>
    </physiologicalReaction>
</comment>
<evidence type="ECO:0000256" key="2">
    <source>
        <dbReference type="ARBA" id="ARBA00025783"/>
    </source>
</evidence>
<dbReference type="Proteomes" id="UP000579558">
    <property type="component" value="Unassembled WGS sequence"/>
</dbReference>
<feature type="non-terminal residue" evidence="9">
    <location>
        <position position="1"/>
    </location>
</feature>
<keyword evidence="10" id="KW-1185">Reference proteome</keyword>
<gene>
    <name evidence="9" type="primary">Tgs1</name>
    <name evidence="9" type="ORF">NOTCIN_R04176</name>
</gene>
<dbReference type="GO" id="GO:0005634">
    <property type="term" value="C:nucleus"/>
    <property type="evidence" value="ECO:0007669"/>
    <property type="project" value="TreeGrafter"/>
</dbReference>
<organism evidence="9 10">
    <name type="scientific">Notiomystis cincta</name>
    <dbReference type="NCBI Taxonomy" id="366454"/>
    <lineage>
        <taxon>Eukaryota</taxon>
        <taxon>Metazoa</taxon>
        <taxon>Chordata</taxon>
        <taxon>Craniata</taxon>
        <taxon>Vertebrata</taxon>
        <taxon>Euteleostomi</taxon>
        <taxon>Archelosauria</taxon>
        <taxon>Archosauria</taxon>
        <taxon>Dinosauria</taxon>
        <taxon>Saurischia</taxon>
        <taxon>Theropoda</taxon>
        <taxon>Coelurosauria</taxon>
        <taxon>Aves</taxon>
        <taxon>Neognathae</taxon>
        <taxon>Neoaves</taxon>
        <taxon>Telluraves</taxon>
        <taxon>Australaves</taxon>
        <taxon>Passeriformes</taxon>
        <taxon>Notiomystidae</taxon>
        <taxon>Notiomystis</taxon>
    </lineage>
</organism>
<evidence type="ECO:0000313" key="10">
    <source>
        <dbReference type="Proteomes" id="UP000579558"/>
    </source>
</evidence>
<accession>A0A7K6V7G5</accession>
<evidence type="ECO:0000256" key="7">
    <source>
        <dbReference type="ARBA" id="ARBA00049790"/>
    </source>
</evidence>
<comment type="catalytic activity">
    <reaction evidence="5">
        <text>a 5'-end (N(2),N(7)-dimethyl 5'-triphosphoguanosine)-ribonucleoside in snRNA + S-adenosyl-L-methionine = a 5'-end (N(2),N(2),N(7)-trimethyl 5'-triphosphoguanosine)-ribonucleoside in snRNA + S-adenosyl-L-homocysteine + H(+)</text>
        <dbReference type="Rhea" id="RHEA:78479"/>
        <dbReference type="Rhea" id="RHEA-COMP:19087"/>
        <dbReference type="Rhea" id="RHEA-COMP:19089"/>
        <dbReference type="ChEBI" id="CHEBI:15378"/>
        <dbReference type="ChEBI" id="CHEBI:57856"/>
        <dbReference type="ChEBI" id="CHEBI:59789"/>
        <dbReference type="ChEBI" id="CHEBI:167623"/>
        <dbReference type="ChEBI" id="CHEBI:172880"/>
    </reaction>
    <physiologicalReaction direction="left-to-right" evidence="5">
        <dbReference type="Rhea" id="RHEA:78480"/>
    </physiologicalReaction>
</comment>
<feature type="compositionally biased region" description="Basic residues" evidence="8">
    <location>
        <begin position="595"/>
        <end position="609"/>
    </location>
</feature>
<dbReference type="PANTHER" id="PTHR14741">
    <property type="entry name" value="S-ADENOSYLMETHIONINE-DEPENDENT METHYLTRANSFERASE RELATED"/>
    <property type="match status" value="1"/>
</dbReference>
<feature type="region of interest" description="Disordered" evidence="8">
    <location>
        <begin position="507"/>
        <end position="611"/>
    </location>
</feature>
<name>A0A7K6V7G5_9PASS</name>
<evidence type="ECO:0000256" key="4">
    <source>
        <dbReference type="ARBA" id="ARBA00048740"/>
    </source>
</evidence>
<evidence type="ECO:0000256" key="5">
    <source>
        <dbReference type="ARBA" id="ARBA00048763"/>
    </source>
</evidence>
<sequence>CICVCLYFYRDRKLYKLGLKGFYIRDDNDSTEQASEEENRHPSVRLKVDTNHALDLEEVELDSEAELMKSMGLPLQFGGQSAHRGFVVTENYRKRNNVKIMKKKKKKKKELQQKHEDKMGQECQDKACGGCIQSVSGELALATEQCEMSSKPQAVIEGNCESSESPANEALPSELKEKWEKYWSEYGEGLLWQSWLEKHQEVSLSEGIAASEPWNSPDTKEEWEQHYSELYWYYWEQFQYWTSQGWTTESSHADKVEVNGVTQENGLAKEMDLVSPGPEHNEVLSLELSPSNTRSEETLPSGAEPHSEIISGICNLNLNLEEVEQSSASLTVAHKDPEEQSSSDSGSQKEPCDGGSRKRRASCENKSANQSGVQESCSSNSSEKMPLLLHDQDEDEDEEPPEYRHVKVKRRQLDVDENPVEDPEETCTVLGFKCGTGQKYGGIPDFTHRSVQYLEKKAKLKSKFLDMRKPRKSKNTHIFFTEEFEMTCQKSKTLEKVEMFLKQVSKAEEEDVSQTATPQGKAEALPVSSSDSEGQDSVAGTRSATLDAEIQEPPSSSAACTEPGGSKLEGELQDAAVNGSDEQQAGRPEHGSGRQLKKEKRRRRNKNARRAIPAEIAADPELIKYWAQRYRLFSRFDEGIKLDREGWFSVTPEKIAEHIALRVSQSFDCDIIVDAFCGVGGNAIQFALTSKTVIAIDIDAEKLRLARHNAHVYGVAERIHFLRGDFLALAPGLRADVVFLSPPWGGPDYATAEVFDIHTMICPDGY</sequence>
<dbReference type="Pfam" id="PF09445">
    <property type="entry name" value="Methyltransf_15"/>
    <property type="match status" value="1"/>
</dbReference>